<name>A0AA40BTK9_9PEZI</name>
<sequence>MWLIDTSTLKLRFFADPKSERYAILSHTWGDEEVTFQEMNASDGPDNPKKGWKKIAETCHLARNEHGLKYARVDTCCI</sequence>
<dbReference type="EMBL" id="JAUKUD010000006">
    <property type="protein sequence ID" value="KAK0740127.1"/>
    <property type="molecule type" value="Genomic_DNA"/>
</dbReference>
<evidence type="ECO:0000313" key="2">
    <source>
        <dbReference type="Proteomes" id="UP001172155"/>
    </source>
</evidence>
<reference evidence="1" key="1">
    <citation type="submission" date="2023-06" db="EMBL/GenBank/DDBJ databases">
        <title>Genome-scale phylogeny and comparative genomics of the fungal order Sordariales.</title>
        <authorList>
            <consortium name="Lawrence Berkeley National Laboratory"/>
            <person name="Hensen N."/>
            <person name="Bonometti L."/>
            <person name="Westerberg I."/>
            <person name="Brannstrom I.O."/>
            <person name="Guillou S."/>
            <person name="Cros-Aarteil S."/>
            <person name="Calhoun S."/>
            <person name="Haridas S."/>
            <person name="Kuo A."/>
            <person name="Mondo S."/>
            <person name="Pangilinan J."/>
            <person name="Riley R."/>
            <person name="LaButti K."/>
            <person name="Andreopoulos B."/>
            <person name="Lipzen A."/>
            <person name="Chen C."/>
            <person name="Yanf M."/>
            <person name="Daum C."/>
            <person name="Ng V."/>
            <person name="Clum A."/>
            <person name="Steindorff A."/>
            <person name="Ohm R."/>
            <person name="Martin F."/>
            <person name="Silar P."/>
            <person name="Natvig D."/>
            <person name="Lalanne C."/>
            <person name="Gautier V."/>
            <person name="Ament-velasquez S.L."/>
            <person name="Kruys A."/>
            <person name="Hutchinson M.I."/>
            <person name="Powell A.J."/>
            <person name="Barry K."/>
            <person name="Miller A.N."/>
            <person name="Grigoriev I.V."/>
            <person name="Debuchy R."/>
            <person name="Gladieux P."/>
            <person name="Thoren M.H."/>
            <person name="Johannesson H."/>
        </authorList>
    </citation>
    <scope>NUCLEOTIDE SEQUENCE</scope>
    <source>
        <strain evidence="1">SMH3187-1</strain>
    </source>
</reference>
<accession>A0AA40BTK9</accession>
<gene>
    <name evidence="1" type="ORF">B0T18DRAFT_202612</name>
</gene>
<dbReference type="PANTHER" id="PTHR10622:SF10">
    <property type="entry name" value="HET DOMAIN-CONTAINING PROTEIN"/>
    <property type="match status" value="1"/>
</dbReference>
<proteinExistence type="predicted"/>
<dbReference type="AlphaFoldDB" id="A0AA40BTK9"/>
<protein>
    <recommendedName>
        <fullName evidence="3">Heterokaryon incompatibility domain-containing protein</fullName>
    </recommendedName>
</protein>
<evidence type="ECO:0000313" key="1">
    <source>
        <dbReference type="EMBL" id="KAK0740127.1"/>
    </source>
</evidence>
<keyword evidence="2" id="KW-1185">Reference proteome</keyword>
<dbReference type="PANTHER" id="PTHR10622">
    <property type="entry name" value="HET DOMAIN-CONTAINING PROTEIN"/>
    <property type="match status" value="1"/>
</dbReference>
<dbReference type="Proteomes" id="UP001172155">
    <property type="component" value="Unassembled WGS sequence"/>
</dbReference>
<evidence type="ECO:0008006" key="3">
    <source>
        <dbReference type="Google" id="ProtNLM"/>
    </source>
</evidence>
<organism evidence="1 2">
    <name type="scientific">Schizothecium vesticola</name>
    <dbReference type="NCBI Taxonomy" id="314040"/>
    <lineage>
        <taxon>Eukaryota</taxon>
        <taxon>Fungi</taxon>
        <taxon>Dikarya</taxon>
        <taxon>Ascomycota</taxon>
        <taxon>Pezizomycotina</taxon>
        <taxon>Sordariomycetes</taxon>
        <taxon>Sordariomycetidae</taxon>
        <taxon>Sordariales</taxon>
        <taxon>Schizotheciaceae</taxon>
        <taxon>Schizothecium</taxon>
    </lineage>
</organism>
<comment type="caution">
    <text evidence="1">The sequence shown here is derived from an EMBL/GenBank/DDBJ whole genome shotgun (WGS) entry which is preliminary data.</text>
</comment>